<protein>
    <recommendedName>
        <fullName evidence="3">Aspartic peptidase DDI1-type domain-containing protein</fullName>
    </recommendedName>
</protein>
<sequence length="187" mass="21091">MSYLEGLQINLSNPKQLSYIICNLTDQSLPLFVDVGSTYCDISKNLLNVLDIPYAKKEELVTSVGGDALSVIETPTLNIMFEDTYVNFNFQVLEICAVHLKLGLDVCQILGIIINYRNETLSMSPNNKNIELQPFSRERVLKLDLDEHNNFVEDSELDYIEDDNELLENDVFLVIDRSGIIGAGELP</sequence>
<keyword evidence="2" id="KW-1185">Reference proteome</keyword>
<dbReference type="Gene3D" id="2.40.70.10">
    <property type="entry name" value="Acid Proteases"/>
    <property type="match status" value="1"/>
</dbReference>
<organism evidence="1 2">
    <name type="scientific">Smittium culicis</name>
    <dbReference type="NCBI Taxonomy" id="133412"/>
    <lineage>
        <taxon>Eukaryota</taxon>
        <taxon>Fungi</taxon>
        <taxon>Fungi incertae sedis</taxon>
        <taxon>Zoopagomycota</taxon>
        <taxon>Kickxellomycotina</taxon>
        <taxon>Harpellomycetes</taxon>
        <taxon>Harpellales</taxon>
        <taxon>Legeriomycetaceae</taxon>
        <taxon>Smittium</taxon>
    </lineage>
</organism>
<evidence type="ECO:0000313" key="2">
    <source>
        <dbReference type="Proteomes" id="UP000187429"/>
    </source>
</evidence>
<dbReference type="OrthoDB" id="775972at2759"/>
<dbReference type="EMBL" id="LSSM01004382">
    <property type="protein sequence ID" value="OMJ15043.1"/>
    <property type="molecule type" value="Genomic_DNA"/>
</dbReference>
<dbReference type="Proteomes" id="UP000187429">
    <property type="component" value="Unassembled WGS sequence"/>
</dbReference>
<proteinExistence type="predicted"/>
<accession>A0A1R1XKC4</accession>
<name>A0A1R1XKC4_9FUNG</name>
<gene>
    <name evidence="1" type="ORF">AYI69_g8343</name>
</gene>
<comment type="caution">
    <text evidence="1">The sequence shown here is derived from an EMBL/GenBank/DDBJ whole genome shotgun (WGS) entry which is preliminary data.</text>
</comment>
<reference evidence="2" key="1">
    <citation type="submission" date="2017-01" db="EMBL/GenBank/DDBJ databases">
        <authorList>
            <person name="Wang Y."/>
            <person name="White M."/>
            <person name="Kvist S."/>
            <person name="Moncalvo J.-M."/>
        </authorList>
    </citation>
    <scope>NUCLEOTIDE SEQUENCE [LARGE SCALE GENOMIC DNA]</scope>
    <source>
        <strain evidence="2">ID-206-W2</strain>
    </source>
</reference>
<evidence type="ECO:0000313" key="1">
    <source>
        <dbReference type="EMBL" id="OMJ15043.1"/>
    </source>
</evidence>
<dbReference type="InterPro" id="IPR021109">
    <property type="entry name" value="Peptidase_aspartic_dom_sf"/>
</dbReference>
<evidence type="ECO:0008006" key="3">
    <source>
        <dbReference type="Google" id="ProtNLM"/>
    </source>
</evidence>
<dbReference type="AlphaFoldDB" id="A0A1R1XKC4"/>